<dbReference type="GO" id="GO:0003677">
    <property type="term" value="F:DNA binding"/>
    <property type="evidence" value="ECO:0007669"/>
    <property type="project" value="InterPro"/>
</dbReference>
<reference evidence="4 5" key="1">
    <citation type="journal article" date="2016" name="Front. Microbiol.">
        <title>Genomic Resource of Rice Seed Associated Bacteria.</title>
        <authorList>
            <person name="Midha S."/>
            <person name="Bansal K."/>
            <person name="Sharma S."/>
            <person name="Kumar N."/>
            <person name="Patil P.P."/>
            <person name="Chaudhry V."/>
            <person name="Patil P.B."/>
        </authorList>
    </citation>
    <scope>NUCLEOTIDE SEQUENCE [LARGE SCALE GENOMIC DNA]</scope>
    <source>
        <strain evidence="4 5">NS359</strain>
    </source>
</reference>
<evidence type="ECO:0000256" key="1">
    <source>
        <dbReference type="ARBA" id="ARBA00022747"/>
    </source>
</evidence>
<dbReference type="InterPro" id="IPR003356">
    <property type="entry name" value="DNA_methylase_A-5"/>
</dbReference>
<dbReference type="CDD" id="cd22333">
    <property type="entry name" value="LlaBIII_nuclease-like"/>
    <property type="match status" value="1"/>
</dbReference>
<dbReference type="GO" id="GO:0008170">
    <property type="term" value="F:N-methyltransferase activity"/>
    <property type="evidence" value="ECO:0007669"/>
    <property type="project" value="InterPro"/>
</dbReference>
<name>A0A147DRE9_9MICO</name>
<keyword evidence="1" id="KW-0680">Restriction system</keyword>
<dbReference type="InterPro" id="IPR029063">
    <property type="entry name" value="SAM-dependent_MTases_sf"/>
</dbReference>
<dbReference type="SMART" id="SM00487">
    <property type="entry name" value="DEXDc"/>
    <property type="match status" value="1"/>
</dbReference>
<dbReference type="InterPro" id="IPR050742">
    <property type="entry name" value="Helicase_Restrict-Modif_Enz"/>
</dbReference>
<comment type="caution">
    <text evidence="4">The sequence shown here is derived from an EMBL/GenBank/DDBJ whole genome shotgun (WGS) entry which is preliminary data.</text>
</comment>
<dbReference type="PROSITE" id="PS00092">
    <property type="entry name" value="N6_MTASE"/>
    <property type="match status" value="1"/>
</dbReference>
<dbReference type="RefSeq" id="WP_058749520.1">
    <property type="nucleotide sequence ID" value="NZ_LDRC01000033.1"/>
</dbReference>
<dbReference type="InterPro" id="IPR027417">
    <property type="entry name" value="P-loop_NTPase"/>
</dbReference>
<dbReference type="InterPro" id="IPR053980">
    <property type="entry name" value="ISP_coupler"/>
</dbReference>
<gene>
    <name evidence="4" type="ORF">NS359_06830</name>
</gene>
<evidence type="ECO:0000313" key="4">
    <source>
        <dbReference type="EMBL" id="KTR52254.1"/>
    </source>
</evidence>
<dbReference type="GO" id="GO:0005829">
    <property type="term" value="C:cytosol"/>
    <property type="evidence" value="ECO:0007669"/>
    <property type="project" value="TreeGrafter"/>
</dbReference>
<dbReference type="GO" id="GO:0005524">
    <property type="term" value="F:ATP binding"/>
    <property type="evidence" value="ECO:0007669"/>
    <property type="project" value="InterPro"/>
</dbReference>
<sequence length="1599" mass="176748">MAMSIHDLLDVYATIAPDKRTKGRLFERLTRAYLTTDPKWTARFDEVWLWQDWPERNGKTDTGIDLVARERHGGGLCAIQCKFHDPENTIQKSDLDSFFTASGKAAFSSRLIVATAPLGKNALEALVDQQLPTAQIPIEEFEHSGIDWSEYSFDHPDSLAAPVQKSLRPHQVEALNAVQAGLEATDRGKLIMACGTGKTFTSLRIAEAVAGRGGKVLFLVPSIALLSQTLREWSQERAMPLRAFAVCSDSKVGRVSEDFTVADLAYPATTNTQQLLKEVAKADEPDGLTVFFSTYQSIDVVAKAQAEGLADFDLVICDEAHRTAGFSRQGVDESAFLRVHSDDAIKTAARVYMTATPKIYAESAKSQADENSAVIYSMDNEDVFGPVFHRLGFGEAVERDLLSDYRVLVLTIDEDSIGSAFQETFASDGELNIPDAARIVGIYNGLAKRGVHGIDTTTPNAHQPLRRAVAFSRSIRDSKTVRGFLDGYDGVDGVRPDSIAGRRIDVSDDGDAQTYRLEARHVDGGMNILERNEHLDWLKADTSDQNVCRILTNARCLSEGVDVPALDAVIFLNSRDSQVDVVQSVGRVMRKAPGKDYGYIVLPIAVPAGQSPEQALNDNAKFKVVWDVLRALRAHDERFEAKIEQIDLNGRTDTGPVIATSFSDADLPESAPDSATPETSQVPLDMSALGADWQNAIYARIVDKVGERDYWENWAKDVAEIAARQIARITGLVDGSNAELRTEFTRFVKGLQDNLNPGVTEPQAIEMLSQHLITQPVFDALFAGHAFSDHNPVSQVMQRMVDALEEQNLATETSDLAGFYAGVQRTVAGITDAAGRQTIIKRLYEKFFSGAFRNTSERLGIVYTPNEIVDFILRSADRLSRDHFGAGLSDRGVHVLDPFTGTGTFIVRLLQSGLIGAADLAHKYRHELHANEIVLLAYYVAAVNIEATYNGLQGGEYVPFPGVVLTDTFQSAEDDDTYDDQGVFGDNNQRVKQQNALDIRVIVGNPPYSSGQDSSNDNNPNIKYPYLDKRIANTYAARSSGQNKNSLYDSYIRAIRWASDRIKDQGIVAYVTNGGFLDGNTAAGLRLTLQDEFTELYILNLRGNQRTAGEESRREGGKVFGSGSRASVAISLLVKNTGRTSSGTIHYRDIGDYLSRDDKLGLLEQYHDSDGVPWQRITPNSHGDWTNQRNSAFATFMPLGQKDLPEFGIFATYSGGLKTNRDAWAYNSSRKALEDNMSQMIEFYAKEVDRVAAMGVAANAVDQVIDFDAKKISWNRADKSRLVRGVKYEFDAGHIVPSMYRPFNKQMVYFDRQLNDMVYKLDQVFPAGKPNYGFYQVGTGSAVPFSVFMTDALPDLHVTGAGSNGQFFPRYVYEGERSKDALAIFDEPQRRDNITDIALTRHRELYGQEVTADDVFFAVYGLLHSEDYRREFGADLRKVLPRIPELADPADFWAFASAGRELSELHIGYESAILYPVELNGPVRNDLRVTKMRYGGKAGNRDRTVIHVAPGVTISGIPAAAHEYKLGSRSALDWIVERYQVKTDKASGIVNDPNDWGAEHGNPAYVVELIQRIVTVSVETVRIIAALPTLHYRSGSTSE</sequence>
<dbReference type="InterPro" id="IPR039442">
    <property type="entry name" value="Mrr-like_dom"/>
</dbReference>
<dbReference type="GO" id="GO:0016787">
    <property type="term" value="F:hydrolase activity"/>
    <property type="evidence" value="ECO:0007669"/>
    <property type="project" value="InterPro"/>
</dbReference>
<dbReference type="SUPFAM" id="SSF52980">
    <property type="entry name" value="Restriction endonuclease-like"/>
    <property type="match status" value="1"/>
</dbReference>
<dbReference type="PANTHER" id="PTHR47396:SF1">
    <property type="entry name" value="ATP-DEPENDENT HELICASE IRC3-RELATED"/>
    <property type="match status" value="1"/>
</dbReference>
<accession>A0A147DRE9</accession>
<dbReference type="GO" id="GO:0009307">
    <property type="term" value="P:DNA restriction-modification system"/>
    <property type="evidence" value="ECO:0007669"/>
    <property type="project" value="UniProtKB-KW"/>
</dbReference>
<dbReference type="PATRIC" id="fig|465820.4.peg.1443"/>
<dbReference type="SMART" id="SM00490">
    <property type="entry name" value="HELICc"/>
    <property type="match status" value="1"/>
</dbReference>
<dbReference type="InterPro" id="IPR001650">
    <property type="entry name" value="Helicase_C-like"/>
</dbReference>
<dbReference type="InterPro" id="IPR002052">
    <property type="entry name" value="DNA_methylase_N6_adenine_CS"/>
</dbReference>
<evidence type="ECO:0000259" key="3">
    <source>
        <dbReference type="PROSITE" id="PS51194"/>
    </source>
</evidence>
<evidence type="ECO:0000313" key="5">
    <source>
        <dbReference type="Proteomes" id="UP000072763"/>
    </source>
</evidence>
<dbReference type="Gene3D" id="3.40.1350.10">
    <property type="match status" value="1"/>
</dbReference>
<organism evidence="4 5">
    <name type="scientific">Curtobacterium oceanosedimentum</name>
    <dbReference type="NCBI Taxonomy" id="465820"/>
    <lineage>
        <taxon>Bacteria</taxon>
        <taxon>Bacillati</taxon>
        <taxon>Actinomycetota</taxon>
        <taxon>Actinomycetes</taxon>
        <taxon>Micrococcales</taxon>
        <taxon>Microbacteriaceae</taxon>
        <taxon>Curtobacterium</taxon>
    </lineage>
</organism>
<dbReference type="OrthoDB" id="9776021at2"/>
<dbReference type="InterPro" id="IPR011856">
    <property type="entry name" value="tRNA_endonuc-like_dom_sf"/>
</dbReference>
<dbReference type="SUPFAM" id="SSF52540">
    <property type="entry name" value="P-loop containing nucleoside triphosphate hydrolases"/>
    <property type="match status" value="1"/>
</dbReference>
<dbReference type="Pfam" id="PF13156">
    <property type="entry name" value="Mrr_cat_2"/>
    <property type="match status" value="1"/>
</dbReference>
<dbReference type="SUPFAM" id="SSF53335">
    <property type="entry name" value="S-adenosyl-L-methionine-dependent methyltransferases"/>
    <property type="match status" value="1"/>
</dbReference>
<dbReference type="GO" id="GO:0032259">
    <property type="term" value="P:methylation"/>
    <property type="evidence" value="ECO:0007669"/>
    <property type="project" value="InterPro"/>
</dbReference>
<dbReference type="Pfam" id="PF02384">
    <property type="entry name" value="N6_Mtase"/>
    <property type="match status" value="1"/>
</dbReference>
<dbReference type="Proteomes" id="UP000072763">
    <property type="component" value="Unassembled WGS sequence"/>
</dbReference>
<dbReference type="InterPro" id="IPR011335">
    <property type="entry name" value="Restrct_endonuc-II-like"/>
</dbReference>
<dbReference type="Pfam" id="PF22240">
    <property type="entry name" value="ISP_coupler"/>
    <property type="match status" value="1"/>
</dbReference>
<evidence type="ECO:0000259" key="2">
    <source>
        <dbReference type="PROSITE" id="PS51192"/>
    </source>
</evidence>
<dbReference type="InterPro" id="IPR006935">
    <property type="entry name" value="Helicase/UvrB_N"/>
</dbReference>
<dbReference type="PRINTS" id="PR00507">
    <property type="entry name" value="N12N6MTFRASE"/>
</dbReference>
<dbReference type="Gene3D" id="3.40.50.150">
    <property type="entry name" value="Vaccinia Virus protein VP39"/>
    <property type="match status" value="1"/>
</dbReference>
<dbReference type="InterPro" id="IPR014001">
    <property type="entry name" value="Helicase_ATP-bd"/>
</dbReference>
<dbReference type="Pfam" id="PF04851">
    <property type="entry name" value="ResIII"/>
    <property type="match status" value="1"/>
</dbReference>
<dbReference type="Pfam" id="PF18135">
    <property type="entry name" value="Type_ISP_C"/>
    <property type="match status" value="1"/>
</dbReference>
<feature type="domain" description="Helicase ATP-binding" evidence="2">
    <location>
        <begin position="179"/>
        <end position="375"/>
    </location>
</feature>
<dbReference type="InterPro" id="IPR041635">
    <property type="entry name" value="Type_ISP_LLaBIII_C"/>
</dbReference>
<dbReference type="Gene3D" id="3.40.50.300">
    <property type="entry name" value="P-loop containing nucleotide triphosphate hydrolases"/>
    <property type="match status" value="2"/>
</dbReference>
<dbReference type="PROSITE" id="PS51192">
    <property type="entry name" value="HELICASE_ATP_BIND_1"/>
    <property type="match status" value="1"/>
</dbReference>
<feature type="domain" description="Helicase C-terminal" evidence="3">
    <location>
        <begin position="453"/>
        <end position="654"/>
    </location>
</feature>
<dbReference type="EMBL" id="LDRC01000033">
    <property type="protein sequence ID" value="KTR52254.1"/>
    <property type="molecule type" value="Genomic_DNA"/>
</dbReference>
<dbReference type="PROSITE" id="PS51194">
    <property type="entry name" value="HELICASE_CTER"/>
    <property type="match status" value="1"/>
</dbReference>
<protein>
    <submittedName>
        <fullName evidence="4">Uncharacterized protein</fullName>
    </submittedName>
</protein>
<proteinExistence type="predicted"/>
<dbReference type="CDD" id="cd18785">
    <property type="entry name" value="SF2_C"/>
    <property type="match status" value="1"/>
</dbReference>
<dbReference type="Pfam" id="PF00271">
    <property type="entry name" value="Helicase_C"/>
    <property type="match status" value="1"/>
</dbReference>
<dbReference type="PANTHER" id="PTHR47396">
    <property type="entry name" value="TYPE I RESTRICTION ENZYME ECOKI R PROTEIN"/>
    <property type="match status" value="1"/>
</dbReference>